<dbReference type="Proteomes" id="UP000494329">
    <property type="component" value="Unassembled WGS sequence"/>
</dbReference>
<feature type="region of interest" description="Disordered" evidence="1">
    <location>
        <begin position="114"/>
        <end position="134"/>
    </location>
</feature>
<feature type="chain" id="PRO_5027092353" evidence="2">
    <location>
        <begin position="30"/>
        <end position="134"/>
    </location>
</feature>
<accession>A0A6J5E3V8</accession>
<evidence type="ECO:0000313" key="4">
    <source>
        <dbReference type="Proteomes" id="UP000494329"/>
    </source>
</evidence>
<sequence>MKQHRRVLRWGVASAMAGAVSLFCGTAWAQSAHPDAGSGAAQAAASGNGKHVCVNAEMNGVQALSYDCLSQQLAPKPSAAASELNPAEAQAKAPSNQTGTFNYSAESIRFGNAWGKSLTPQRPAPTPAPTVPLK</sequence>
<protein>
    <submittedName>
        <fullName evidence="3">Uncharacterized protein</fullName>
    </submittedName>
</protein>
<evidence type="ECO:0000256" key="1">
    <source>
        <dbReference type="SAM" id="MobiDB-lite"/>
    </source>
</evidence>
<gene>
    <name evidence="3" type="ORF">LMG29739_03564</name>
</gene>
<dbReference type="EMBL" id="CADIKF010000027">
    <property type="protein sequence ID" value="CAB3761159.1"/>
    <property type="molecule type" value="Genomic_DNA"/>
</dbReference>
<evidence type="ECO:0000313" key="3">
    <source>
        <dbReference type="EMBL" id="CAB3761159.1"/>
    </source>
</evidence>
<keyword evidence="2" id="KW-0732">Signal</keyword>
<feature type="signal peptide" evidence="2">
    <location>
        <begin position="1"/>
        <end position="29"/>
    </location>
</feature>
<proteinExistence type="predicted"/>
<keyword evidence="4" id="KW-1185">Reference proteome</keyword>
<evidence type="ECO:0000256" key="2">
    <source>
        <dbReference type="SAM" id="SignalP"/>
    </source>
</evidence>
<feature type="compositionally biased region" description="Pro residues" evidence="1">
    <location>
        <begin position="122"/>
        <end position="134"/>
    </location>
</feature>
<feature type="region of interest" description="Disordered" evidence="1">
    <location>
        <begin position="77"/>
        <end position="100"/>
    </location>
</feature>
<name>A0A6J5E3V8_9BURK</name>
<organism evidence="3 4">
    <name type="scientific">Paraburkholderia solisilvae</name>
    <dbReference type="NCBI Taxonomy" id="624376"/>
    <lineage>
        <taxon>Bacteria</taxon>
        <taxon>Pseudomonadati</taxon>
        <taxon>Pseudomonadota</taxon>
        <taxon>Betaproteobacteria</taxon>
        <taxon>Burkholderiales</taxon>
        <taxon>Burkholderiaceae</taxon>
        <taxon>Paraburkholderia</taxon>
    </lineage>
</organism>
<reference evidence="3 4" key="1">
    <citation type="submission" date="2020-04" db="EMBL/GenBank/DDBJ databases">
        <authorList>
            <person name="De Canck E."/>
        </authorList>
    </citation>
    <scope>NUCLEOTIDE SEQUENCE [LARGE SCALE GENOMIC DNA]</scope>
    <source>
        <strain evidence="3 4">LMG 29739</strain>
    </source>
</reference>
<dbReference type="AlphaFoldDB" id="A0A6J5E3V8"/>